<dbReference type="EMBL" id="FUYJ01000009">
    <property type="protein sequence ID" value="SKB04971.1"/>
    <property type="molecule type" value="Genomic_DNA"/>
</dbReference>
<accession>A0A1T4YUL5</accession>
<dbReference type="AlphaFoldDB" id="A0A1T4YUL5"/>
<proteinExistence type="predicted"/>
<gene>
    <name evidence="1" type="ORF">SAMN04244570_3507</name>
</gene>
<name>A0A1T4YUL5_9BACL</name>
<dbReference type="Proteomes" id="UP000190042">
    <property type="component" value="Unassembled WGS sequence"/>
</dbReference>
<protein>
    <submittedName>
        <fullName evidence="1">Uncharacterized protein</fullName>
    </submittedName>
</protein>
<evidence type="ECO:0000313" key="2">
    <source>
        <dbReference type="Proteomes" id="UP000190042"/>
    </source>
</evidence>
<keyword evidence="2" id="KW-1185">Reference proteome</keyword>
<reference evidence="2" key="1">
    <citation type="submission" date="2017-02" db="EMBL/GenBank/DDBJ databases">
        <authorList>
            <person name="Varghese N."/>
            <person name="Submissions S."/>
        </authorList>
    </citation>
    <scope>NUCLEOTIDE SEQUENCE [LARGE SCALE GENOMIC DNA]</scope>
    <source>
        <strain evidence="2">DSM 23966</strain>
    </source>
</reference>
<evidence type="ECO:0000313" key="1">
    <source>
        <dbReference type="EMBL" id="SKB04971.1"/>
    </source>
</evidence>
<organism evidence="1 2">
    <name type="scientific">Sporosarcina newyorkensis</name>
    <dbReference type="NCBI Taxonomy" id="759851"/>
    <lineage>
        <taxon>Bacteria</taxon>
        <taxon>Bacillati</taxon>
        <taxon>Bacillota</taxon>
        <taxon>Bacilli</taxon>
        <taxon>Bacillales</taxon>
        <taxon>Caryophanaceae</taxon>
        <taxon>Sporosarcina</taxon>
    </lineage>
</organism>
<sequence length="75" mass="8876">MKKPFLQLTDNRGTVFLMFYKIVCRDLLYFSMRFSVRLKNKHVFKRKLSKSVDVFKNLCYSSGTVKKATAMNLEN</sequence>